<dbReference type="Proteomes" id="UP000006304">
    <property type="component" value="Chromosome"/>
</dbReference>
<proteinExistence type="predicted"/>
<evidence type="ECO:0000256" key="1">
    <source>
        <dbReference type="SAM" id="MobiDB-lite"/>
    </source>
</evidence>
<dbReference type="HOGENOM" id="CLU_1293233_0_0_11"/>
<name>K0F8E6_NOCB7</name>
<dbReference type="KEGG" id="nbr:O3I_040135"/>
<accession>K0F8E6</accession>
<keyword evidence="3" id="KW-1185">Reference proteome</keyword>
<dbReference type="STRING" id="1133849.O3I_040135"/>
<organism evidence="2 3">
    <name type="scientific">Nocardia brasiliensis (strain ATCC 700358 / HUJEG-1)</name>
    <dbReference type="NCBI Taxonomy" id="1133849"/>
    <lineage>
        <taxon>Bacteria</taxon>
        <taxon>Bacillati</taxon>
        <taxon>Actinomycetota</taxon>
        <taxon>Actinomycetes</taxon>
        <taxon>Mycobacteriales</taxon>
        <taxon>Nocardiaceae</taxon>
        <taxon>Nocardia</taxon>
    </lineage>
</organism>
<dbReference type="AlphaFoldDB" id="K0F8E6"/>
<feature type="region of interest" description="Disordered" evidence="1">
    <location>
        <begin position="176"/>
        <end position="213"/>
    </location>
</feature>
<gene>
    <name evidence="2" type="ORF">O3I_040135</name>
</gene>
<evidence type="ECO:0000313" key="2">
    <source>
        <dbReference type="EMBL" id="AFU05972.1"/>
    </source>
</evidence>
<dbReference type="EMBL" id="CP003876">
    <property type="protein sequence ID" value="AFU05972.1"/>
    <property type="molecule type" value="Genomic_DNA"/>
</dbReference>
<protein>
    <submittedName>
        <fullName evidence="2">Uncharacterized protein</fullName>
    </submittedName>
</protein>
<sequence>MADCAVAGVVDPLGADCPGVLIVGAPEPGRPVAGVPAPGRAALVAALLDAAGSCVPGRGVAAPGVPEVGVAPGAVPGFCVPRDAEPVPWAFGVGAPCSVPPSPAAGIGRVAPASAGRSPLFALGLLAVSAPGRASGPAGVAGSALSRAGFLLSFGSDTHYPSVRRNILNSTASLTARVRRSPTSDPARRQGMRRYASPANIASVHNEPHDLVR</sequence>
<evidence type="ECO:0000313" key="3">
    <source>
        <dbReference type="Proteomes" id="UP000006304"/>
    </source>
</evidence>
<reference evidence="2 3" key="1">
    <citation type="journal article" date="2012" name="J. Bacteriol.">
        <title>Complete genome sequence of Nocardia brasiliensis HUJEG-1.</title>
        <authorList>
            <person name="Vera-Cabrera L."/>
            <person name="Ortiz-Lopez R."/>
            <person name="Elizondo-Gonzalez R."/>
            <person name="Perez-Maya A.A."/>
            <person name="Ocampo-Candiani J."/>
        </authorList>
    </citation>
    <scope>NUCLEOTIDE SEQUENCE [LARGE SCALE GENOMIC DNA]</scope>
    <source>
        <strain evidence="3">ATCC 700358</strain>
    </source>
</reference>